<dbReference type="PANTHER" id="PTHR12526:SF638">
    <property type="entry name" value="SPORE COAT PROTEIN SA"/>
    <property type="match status" value="1"/>
</dbReference>
<feature type="domain" description="Glycosyl transferase family 1" evidence="1">
    <location>
        <begin position="172"/>
        <end position="337"/>
    </location>
</feature>
<protein>
    <submittedName>
        <fullName evidence="3">Glycosyltransferase involved in cell wall bisynthesis</fullName>
    </submittedName>
</protein>
<dbReference type="PANTHER" id="PTHR12526">
    <property type="entry name" value="GLYCOSYLTRANSFERASE"/>
    <property type="match status" value="1"/>
</dbReference>
<dbReference type="OrthoDB" id="832722at2"/>
<dbReference type="Pfam" id="PF00534">
    <property type="entry name" value="Glycos_transf_1"/>
    <property type="match status" value="1"/>
</dbReference>
<name>A0A1I7AP78_9FLAO</name>
<dbReference type="InterPro" id="IPR028098">
    <property type="entry name" value="Glyco_trans_4-like_N"/>
</dbReference>
<evidence type="ECO:0000313" key="4">
    <source>
        <dbReference type="Proteomes" id="UP000236454"/>
    </source>
</evidence>
<evidence type="ECO:0000259" key="2">
    <source>
        <dbReference type="Pfam" id="PF13477"/>
    </source>
</evidence>
<evidence type="ECO:0000259" key="1">
    <source>
        <dbReference type="Pfam" id="PF00534"/>
    </source>
</evidence>
<feature type="domain" description="Glycosyltransferase subfamily 4-like N-terminal" evidence="2">
    <location>
        <begin position="2"/>
        <end position="145"/>
    </location>
</feature>
<sequence>MKVLFLADINSSHTRKWVRGLISKGVEVEVFSMSFPRVDWYSELDCKCTFFGVNPEVQSKSGLLDKLSYLKAVNVVRKVIKASKADVIHAHYATSYGMLAALFRPTNLVVSVWGSDVQEFPYTSKLHKRILAYVFKRSKIICSTSEAMVNDVKYVVPGIKTKVIPFGIELDEFFVKQHIDKDKITFGTIKTLEKIYGVDVLIDSFNSFIKKTSRDDTLLIIGDGSERKNLEEKVSHLGLNDRVTFLGRINQTDVPKKVHNLDVYVSLSRRESFGVAVLEASASGIPVISSEASGFKEVVEQDVTGFRVALENVDQIVDRMVLLTDYRLRTSMGLAGRNLVEERYDFERNLEDQILIYKNLIQKK</sequence>
<reference evidence="3 4" key="1">
    <citation type="submission" date="2016-10" db="EMBL/GenBank/DDBJ databases">
        <authorList>
            <person name="de Groot N.N."/>
        </authorList>
    </citation>
    <scope>NUCLEOTIDE SEQUENCE [LARGE SCALE GENOMIC DNA]</scope>
    <source>
        <strain evidence="3 4">CGMCC 1.7005</strain>
    </source>
</reference>
<dbReference type="GO" id="GO:0016757">
    <property type="term" value="F:glycosyltransferase activity"/>
    <property type="evidence" value="ECO:0007669"/>
    <property type="project" value="InterPro"/>
</dbReference>
<keyword evidence="4" id="KW-1185">Reference proteome</keyword>
<dbReference type="Gene3D" id="3.40.50.2000">
    <property type="entry name" value="Glycogen Phosphorylase B"/>
    <property type="match status" value="2"/>
</dbReference>
<proteinExistence type="predicted"/>
<organism evidence="3 4">
    <name type="scientific">Lishizhenia tianjinensis</name>
    <dbReference type="NCBI Taxonomy" id="477690"/>
    <lineage>
        <taxon>Bacteria</taxon>
        <taxon>Pseudomonadati</taxon>
        <taxon>Bacteroidota</taxon>
        <taxon>Flavobacteriia</taxon>
        <taxon>Flavobacteriales</taxon>
        <taxon>Crocinitomicaceae</taxon>
        <taxon>Lishizhenia</taxon>
    </lineage>
</organism>
<keyword evidence="3" id="KW-0808">Transferase</keyword>
<dbReference type="Proteomes" id="UP000236454">
    <property type="component" value="Unassembled WGS sequence"/>
</dbReference>
<dbReference type="AlphaFoldDB" id="A0A1I7AP78"/>
<evidence type="ECO:0000313" key="3">
    <source>
        <dbReference type="EMBL" id="SFT76727.1"/>
    </source>
</evidence>
<accession>A0A1I7AP78</accession>
<dbReference type="RefSeq" id="WP_090249668.1">
    <property type="nucleotide sequence ID" value="NZ_FPAS01000003.1"/>
</dbReference>
<dbReference type="EMBL" id="FPAS01000003">
    <property type="protein sequence ID" value="SFT76727.1"/>
    <property type="molecule type" value="Genomic_DNA"/>
</dbReference>
<dbReference type="InterPro" id="IPR001296">
    <property type="entry name" value="Glyco_trans_1"/>
</dbReference>
<dbReference type="SUPFAM" id="SSF53756">
    <property type="entry name" value="UDP-Glycosyltransferase/glycogen phosphorylase"/>
    <property type="match status" value="1"/>
</dbReference>
<dbReference type="STRING" id="477690.SAMN05216474_2282"/>
<dbReference type="Pfam" id="PF13477">
    <property type="entry name" value="Glyco_trans_4_2"/>
    <property type="match status" value="1"/>
</dbReference>
<gene>
    <name evidence="3" type="ORF">SAMN05216474_2282</name>
</gene>